<dbReference type="RefSeq" id="WP_073608032.1">
    <property type="nucleotide sequence ID" value="NZ_MRCG01000005.1"/>
</dbReference>
<sequence>MKLKTLAVALLSTAAAVGLSISAAFAQVAEVNIDSLNVRSGPGLTHGIRGTIPRGAQAKIIQTQGNWLYIVTGPIEGWVYAPYVTILDQPGPGVDSPATTVMVCNGTNRMTARVYRQNGELKLRVHDRLDNLTWLDSPARMETASGATTYVNIRGEQTTRVLQSQSSPTNCSIQTTNRPIEAGVVTEIEQP</sequence>
<evidence type="ECO:0000259" key="2">
    <source>
        <dbReference type="PROSITE" id="PS51781"/>
    </source>
</evidence>
<feature type="chain" id="PRO_5013001991" description="SH3b domain-containing protein" evidence="1">
    <location>
        <begin position="27"/>
        <end position="191"/>
    </location>
</feature>
<dbReference type="Pfam" id="PF08239">
    <property type="entry name" value="SH3_3"/>
    <property type="match status" value="1"/>
</dbReference>
<reference evidence="3 4" key="1">
    <citation type="submission" date="2016-11" db="EMBL/GenBank/DDBJ databases">
        <title>Draft Genome Sequences of Nine Cyanobacterial Strains from Diverse Habitats.</title>
        <authorList>
            <person name="Zhu T."/>
            <person name="Hou S."/>
            <person name="Lu X."/>
            <person name="Hess W.R."/>
        </authorList>
    </citation>
    <scope>NUCLEOTIDE SEQUENCE [LARGE SCALE GENOMIC DNA]</scope>
    <source>
        <strain evidence="3 4">NIES-30</strain>
    </source>
</reference>
<keyword evidence="4" id="KW-1185">Reference proteome</keyword>
<accession>A0A1U7J6N5</accession>
<proteinExistence type="predicted"/>
<dbReference type="AlphaFoldDB" id="A0A1U7J6N5"/>
<evidence type="ECO:0000313" key="4">
    <source>
        <dbReference type="Proteomes" id="UP000185557"/>
    </source>
</evidence>
<dbReference type="Proteomes" id="UP000185557">
    <property type="component" value="Unassembled WGS sequence"/>
</dbReference>
<evidence type="ECO:0000256" key="1">
    <source>
        <dbReference type="SAM" id="SignalP"/>
    </source>
</evidence>
<feature type="domain" description="SH3b" evidence="2">
    <location>
        <begin position="26"/>
        <end position="88"/>
    </location>
</feature>
<dbReference type="InterPro" id="IPR003646">
    <property type="entry name" value="SH3-like_bac-type"/>
</dbReference>
<evidence type="ECO:0000313" key="3">
    <source>
        <dbReference type="EMBL" id="OKH48620.1"/>
    </source>
</evidence>
<dbReference type="PROSITE" id="PS51781">
    <property type="entry name" value="SH3B"/>
    <property type="match status" value="1"/>
</dbReference>
<name>A0A1U7J6N5_9CYAN</name>
<dbReference type="OrthoDB" id="9816557at2"/>
<dbReference type="SMART" id="SM00287">
    <property type="entry name" value="SH3b"/>
    <property type="match status" value="1"/>
</dbReference>
<gene>
    <name evidence="3" type="ORF">NIES30_08695</name>
</gene>
<dbReference type="Gene3D" id="2.30.30.40">
    <property type="entry name" value="SH3 Domains"/>
    <property type="match status" value="1"/>
</dbReference>
<dbReference type="STRING" id="549789.NIES30_08695"/>
<organism evidence="3 4">
    <name type="scientific">Phormidium tenue NIES-30</name>
    <dbReference type="NCBI Taxonomy" id="549789"/>
    <lineage>
        <taxon>Bacteria</taxon>
        <taxon>Bacillati</taxon>
        <taxon>Cyanobacteriota</taxon>
        <taxon>Cyanophyceae</taxon>
        <taxon>Oscillatoriophycideae</taxon>
        <taxon>Oscillatoriales</taxon>
        <taxon>Oscillatoriaceae</taxon>
        <taxon>Phormidium</taxon>
    </lineage>
</organism>
<comment type="caution">
    <text evidence="3">The sequence shown here is derived from an EMBL/GenBank/DDBJ whole genome shotgun (WGS) entry which is preliminary data.</text>
</comment>
<dbReference type="EMBL" id="MRCG01000005">
    <property type="protein sequence ID" value="OKH48620.1"/>
    <property type="molecule type" value="Genomic_DNA"/>
</dbReference>
<keyword evidence="1" id="KW-0732">Signal</keyword>
<protein>
    <recommendedName>
        <fullName evidence="2">SH3b domain-containing protein</fullName>
    </recommendedName>
</protein>
<feature type="signal peptide" evidence="1">
    <location>
        <begin position="1"/>
        <end position="26"/>
    </location>
</feature>